<dbReference type="GO" id="GO:0016251">
    <property type="term" value="F:RNA polymerase II general transcription initiation factor activity"/>
    <property type="evidence" value="ECO:0007669"/>
    <property type="project" value="TreeGrafter"/>
</dbReference>
<evidence type="ECO:0000313" key="8">
    <source>
        <dbReference type="EMBL" id="CAI5715740.1"/>
    </source>
</evidence>
<dbReference type="InterPro" id="IPR006751">
    <property type="entry name" value="TAFII55_prot_cons_reg"/>
</dbReference>
<dbReference type="PANTHER" id="PTHR12228:SF0">
    <property type="entry name" value="TATA-BOX BINDING PROTEIN ASSOCIATED FACTOR 7"/>
    <property type="match status" value="1"/>
</dbReference>
<dbReference type="Proteomes" id="UP001162031">
    <property type="component" value="Unassembled WGS sequence"/>
</dbReference>
<evidence type="ECO:0000256" key="1">
    <source>
        <dbReference type="ARBA" id="ARBA00004123"/>
    </source>
</evidence>
<keyword evidence="5" id="KW-0539">Nucleus</keyword>
<comment type="subcellular location">
    <subcellularLocation>
        <location evidence="1">Nucleus</location>
    </subcellularLocation>
</comment>
<protein>
    <recommendedName>
        <fullName evidence="7">TAFII55 protein conserved region domain-containing protein</fullName>
    </recommendedName>
</protein>
<evidence type="ECO:0000256" key="2">
    <source>
        <dbReference type="ARBA" id="ARBA00009368"/>
    </source>
</evidence>
<keyword evidence="4" id="KW-0804">Transcription</keyword>
<keyword evidence="9" id="KW-1185">Reference proteome</keyword>
<reference evidence="8" key="1">
    <citation type="submission" date="2022-12" db="EMBL/GenBank/DDBJ databases">
        <authorList>
            <person name="Webb A."/>
        </authorList>
    </citation>
    <scope>NUCLEOTIDE SEQUENCE</scope>
    <source>
        <strain evidence="8">Hp1</strain>
    </source>
</reference>
<evidence type="ECO:0000313" key="9">
    <source>
        <dbReference type="Proteomes" id="UP001162031"/>
    </source>
</evidence>
<dbReference type="EMBL" id="CANTFL010000146">
    <property type="protein sequence ID" value="CAI5715740.1"/>
    <property type="molecule type" value="Genomic_DNA"/>
</dbReference>
<feature type="compositionally biased region" description="Polar residues" evidence="6">
    <location>
        <begin position="214"/>
        <end position="243"/>
    </location>
</feature>
<name>A0AAV0T717_HYABA</name>
<dbReference type="AlphaFoldDB" id="A0AAV0T717"/>
<proteinExistence type="inferred from homology"/>
<gene>
    <name evidence="8" type="ORF">HBR001_LOCUS1494</name>
</gene>
<keyword evidence="3" id="KW-0805">Transcription regulation</keyword>
<dbReference type="GO" id="GO:0005669">
    <property type="term" value="C:transcription factor TFIID complex"/>
    <property type="evidence" value="ECO:0007669"/>
    <property type="project" value="InterPro"/>
</dbReference>
<evidence type="ECO:0000256" key="5">
    <source>
        <dbReference type="ARBA" id="ARBA00023242"/>
    </source>
</evidence>
<dbReference type="InterPro" id="IPR037817">
    <property type="entry name" value="TAF7"/>
</dbReference>
<evidence type="ECO:0000256" key="4">
    <source>
        <dbReference type="ARBA" id="ARBA00023163"/>
    </source>
</evidence>
<feature type="region of interest" description="Disordered" evidence="6">
    <location>
        <begin position="214"/>
        <end position="263"/>
    </location>
</feature>
<evidence type="ECO:0000259" key="7">
    <source>
        <dbReference type="SMART" id="SM01370"/>
    </source>
</evidence>
<evidence type="ECO:0000256" key="3">
    <source>
        <dbReference type="ARBA" id="ARBA00023015"/>
    </source>
</evidence>
<organism evidence="8 9">
    <name type="scientific">Hyaloperonospora brassicae</name>
    <name type="common">Brassica downy mildew</name>
    <name type="synonym">Peronospora brassicae</name>
    <dbReference type="NCBI Taxonomy" id="162125"/>
    <lineage>
        <taxon>Eukaryota</taxon>
        <taxon>Sar</taxon>
        <taxon>Stramenopiles</taxon>
        <taxon>Oomycota</taxon>
        <taxon>Peronosporomycetes</taxon>
        <taxon>Peronosporales</taxon>
        <taxon>Peronosporaceae</taxon>
        <taxon>Hyaloperonospora</taxon>
    </lineage>
</organism>
<comment type="similarity">
    <text evidence="2">Belongs to the TAF7 family.</text>
</comment>
<dbReference type="PANTHER" id="PTHR12228">
    <property type="entry name" value="TRANSCRIPTION INITIATION FACTOR TFIID 55 KD SUBUNIT-RELATED"/>
    <property type="match status" value="1"/>
</dbReference>
<dbReference type="GO" id="GO:0051123">
    <property type="term" value="P:RNA polymerase II preinitiation complex assembly"/>
    <property type="evidence" value="ECO:0007669"/>
    <property type="project" value="TreeGrafter"/>
</dbReference>
<accession>A0AAV0T717</accession>
<dbReference type="SMART" id="SM01370">
    <property type="entry name" value="TAFII55_N"/>
    <property type="match status" value="1"/>
</dbReference>
<feature type="domain" description="TAFII55 protein conserved region" evidence="7">
    <location>
        <begin position="2"/>
        <end position="145"/>
    </location>
</feature>
<dbReference type="CDD" id="cd08047">
    <property type="entry name" value="TAF7"/>
    <property type="match status" value="1"/>
</dbReference>
<sequence>MEQYLLQLPKRLAHEVRAGIAHGESAQVDMVSGADNKHFTLHVNGKEYPAKIAQLPCIVETHKTYDDNFFYKSGEIGQIFVVTEKEEEKKLLETQEEVQSGLTPPNTNVIKRKYEKTKKTTPFPKADVARVEEDLVKIIAGGAVEDVHEELVDFYDWMADDEHPNGITITDEMALIREHPEYLTLSEEPPMKQMRAMPLMEENAAVPSTANTSVMNTPLATDAGSGTESQTDGRLSVQRSPSFAPTPSPKLSPMQLYPSSRYDQDEDKEVDMLEEDILNDLDTKPALPPQEKAYLTDADYLKLLPMRERLQKSVRDLDRDMSGFTAKVDANSNIVVKNRFKQMLEAASKQRADIVLELDKVNAKIAALESS</sequence>
<comment type="caution">
    <text evidence="8">The sequence shown here is derived from an EMBL/GenBank/DDBJ whole genome shotgun (WGS) entry which is preliminary data.</text>
</comment>
<dbReference type="Pfam" id="PF04658">
    <property type="entry name" value="TAFII55_N"/>
    <property type="match status" value="1"/>
</dbReference>
<evidence type="ECO:0000256" key="6">
    <source>
        <dbReference type="SAM" id="MobiDB-lite"/>
    </source>
</evidence>